<gene>
    <name evidence="8" type="ORF">ONB1V03_LOCUS1255</name>
</gene>
<feature type="coiled-coil region" evidence="4">
    <location>
        <begin position="424"/>
        <end position="479"/>
    </location>
</feature>
<dbReference type="GO" id="GO:0005737">
    <property type="term" value="C:cytoplasm"/>
    <property type="evidence" value="ECO:0007669"/>
    <property type="project" value="UniProtKB-SubCell"/>
</dbReference>
<feature type="region of interest" description="Disordered" evidence="5">
    <location>
        <begin position="592"/>
        <end position="613"/>
    </location>
</feature>
<dbReference type="InterPro" id="IPR036872">
    <property type="entry name" value="CH_dom_sf"/>
</dbReference>
<feature type="compositionally biased region" description="Polar residues" evidence="5">
    <location>
        <begin position="376"/>
        <end position="391"/>
    </location>
</feature>
<keyword evidence="9" id="KW-1185">Reference proteome</keyword>
<evidence type="ECO:0000313" key="8">
    <source>
        <dbReference type="EMBL" id="CAD7638173.1"/>
    </source>
</evidence>
<dbReference type="SUPFAM" id="SSF116907">
    <property type="entry name" value="Hook domain"/>
    <property type="match status" value="1"/>
</dbReference>
<evidence type="ECO:0000313" key="9">
    <source>
        <dbReference type="Proteomes" id="UP000728032"/>
    </source>
</evidence>
<dbReference type="GO" id="GO:0051959">
    <property type="term" value="F:dynein light intermediate chain binding"/>
    <property type="evidence" value="ECO:0007669"/>
    <property type="project" value="TreeGrafter"/>
</dbReference>
<feature type="chain" id="PRO_5035680303" description="HOOK N-terminal domain-containing protein" evidence="6">
    <location>
        <begin position="16"/>
        <end position="830"/>
    </location>
</feature>
<feature type="region of interest" description="Disordered" evidence="5">
    <location>
        <begin position="367"/>
        <end position="393"/>
    </location>
</feature>
<dbReference type="GO" id="GO:0005813">
    <property type="term" value="C:centrosome"/>
    <property type="evidence" value="ECO:0007669"/>
    <property type="project" value="TreeGrafter"/>
</dbReference>
<dbReference type="InterPro" id="IPR043936">
    <property type="entry name" value="HOOK_N"/>
</dbReference>
<evidence type="ECO:0000256" key="3">
    <source>
        <dbReference type="ARBA" id="ARBA00023054"/>
    </source>
</evidence>
<dbReference type="Pfam" id="PF19047">
    <property type="entry name" value="HOOK_N"/>
    <property type="match status" value="1"/>
</dbReference>
<keyword evidence="2" id="KW-0963">Cytoplasm</keyword>
<reference evidence="8" key="1">
    <citation type="submission" date="2020-11" db="EMBL/GenBank/DDBJ databases">
        <authorList>
            <person name="Tran Van P."/>
        </authorList>
    </citation>
    <scope>NUCLEOTIDE SEQUENCE</scope>
</reference>
<feature type="domain" description="HOOK N-terminal" evidence="7">
    <location>
        <begin position="2"/>
        <end position="41"/>
    </location>
</feature>
<evidence type="ECO:0000256" key="1">
    <source>
        <dbReference type="ARBA" id="ARBA00004496"/>
    </source>
</evidence>
<evidence type="ECO:0000256" key="2">
    <source>
        <dbReference type="ARBA" id="ARBA00022490"/>
    </source>
</evidence>
<keyword evidence="3 4" id="KW-0175">Coiled coil</keyword>
<dbReference type="AlphaFoldDB" id="A0A7R9LAQ6"/>
<evidence type="ECO:0000256" key="6">
    <source>
        <dbReference type="SAM" id="SignalP"/>
    </source>
</evidence>
<sequence>MRVLLLLMLGCAVQCERKEHFIDGIKRLDISVQHSIVECIQKITDNPESVWLSSEWNVLPEEEHDRQRLYSLLVQHMNGLVRERYDLYNKITDLSLELNTNCRNDSNEGNSLFISSLNIANSVGDQKSHLIAELADIKSKLRRVQQELEEKNEVVSELKELLEQSKESSSKLRHENLDLIQEARSVKAYRDEIDVLNEKVRKVDHLENEVHRYRDKMNELEFYKSRVEELREDNRILSETKVMLEEQLDVNRKKADQLPELEAQILKLSAYSDEMATQKDLDRSKIETFIEEITQLRLDKKSSAEELTKVQSELTHLRSQMKVDLLQQNGEGNLLEQINNDASKRVLKLELENQRLQSLVENIKNNQKSDCENHLKSGSSSLTPSEMSDNSIEGKVEERLSPEPEVQQMNGKLESLELNHSCDCKQLNVKITQLEEENKELDEEHKRLQTEHKMLQNIYKKLRTENNDLKLRHTSLQGETAECRDRMALLDVEVSKLANYCEMVALTNNSIECHRKRLINNISNLLTQYHDLLTEIGGDSEKIISDKMHDLSAKKEKLDKMIKEYDLTLEKKKVVVNNHNVVRRIHRSSTDLCLSNNQNTTPKERSKERNSAPIDNMVDEAIYGRIWEAETPPITSSTSALRPSRTNNTLTQTMDQNNGKTCDPLNQIKEEITVTNSENSVICPVPPPRPPPRVSTTIENKIHLSVITSPPRSQSNTTTGCEALNMSGRHSYNNFTRGTFKSNSINYGSPVRRQHMPYKNGNHHPHHFHHLHPHSASPSLLSDSSLTPLEDSELSDGAINNQRSRHLNNCDNVTVNSNTTNSVWYEYGCV</sequence>
<protein>
    <recommendedName>
        <fullName evidence="7">HOOK N-terminal domain-containing protein</fullName>
    </recommendedName>
</protein>
<dbReference type="PANTHER" id="PTHR18947:SF28">
    <property type="entry name" value="GIRDIN, ISOFORM A"/>
    <property type="match status" value="1"/>
</dbReference>
<feature type="compositionally biased region" description="Basic residues" evidence="5">
    <location>
        <begin position="752"/>
        <end position="773"/>
    </location>
</feature>
<evidence type="ECO:0000256" key="4">
    <source>
        <dbReference type="SAM" id="Coils"/>
    </source>
</evidence>
<evidence type="ECO:0000256" key="5">
    <source>
        <dbReference type="SAM" id="MobiDB-lite"/>
    </source>
</evidence>
<proteinExistence type="predicted"/>
<dbReference type="GO" id="GO:0008017">
    <property type="term" value="F:microtubule binding"/>
    <property type="evidence" value="ECO:0007669"/>
    <property type="project" value="TreeGrafter"/>
</dbReference>
<comment type="subcellular location">
    <subcellularLocation>
        <location evidence="1">Cytoplasm</location>
    </subcellularLocation>
</comment>
<dbReference type="EMBL" id="OC915016">
    <property type="protein sequence ID" value="CAD7638173.1"/>
    <property type="molecule type" value="Genomic_DNA"/>
</dbReference>
<dbReference type="OrthoDB" id="10254988at2759"/>
<dbReference type="PANTHER" id="PTHR18947">
    <property type="entry name" value="HOOK PROTEINS"/>
    <property type="match status" value="1"/>
</dbReference>
<dbReference type="Gene3D" id="1.10.418.10">
    <property type="entry name" value="Calponin-like domain"/>
    <property type="match status" value="1"/>
</dbReference>
<dbReference type="EMBL" id="CAJPVJ010000191">
    <property type="protein sequence ID" value="CAG2161651.1"/>
    <property type="molecule type" value="Genomic_DNA"/>
</dbReference>
<feature type="compositionally biased region" description="Polar residues" evidence="5">
    <location>
        <begin position="592"/>
        <end position="601"/>
    </location>
</feature>
<dbReference type="Proteomes" id="UP000728032">
    <property type="component" value="Unassembled WGS sequence"/>
</dbReference>
<feature type="compositionally biased region" description="Low complexity" evidence="5">
    <location>
        <begin position="774"/>
        <end position="789"/>
    </location>
</feature>
<accession>A0A7R9LAQ6</accession>
<feature type="coiled-coil region" evidence="4">
    <location>
        <begin position="127"/>
        <end position="247"/>
    </location>
</feature>
<organism evidence="8">
    <name type="scientific">Oppiella nova</name>
    <dbReference type="NCBI Taxonomy" id="334625"/>
    <lineage>
        <taxon>Eukaryota</taxon>
        <taxon>Metazoa</taxon>
        <taxon>Ecdysozoa</taxon>
        <taxon>Arthropoda</taxon>
        <taxon>Chelicerata</taxon>
        <taxon>Arachnida</taxon>
        <taxon>Acari</taxon>
        <taxon>Acariformes</taxon>
        <taxon>Sarcoptiformes</taxon>
        <taxon>Oribatida</taxon>
        <taxon>Brachypylina</taxon>
        <taxon>Oppioidea</taxon>
        <taxon>Oppiidae</taxon>
        <taxon>Oppiella</taxon>
    </lineage>
</organism>
<feature type="signal peptide" evidence="6">
    <location>
        <begin position="1"/>
        <end position="15"/>
    </location>
</feature>
<name>A0A7R9LAQ6_9ACAR</name>
<dbReference type="GO" id="GO:0030705">
    <property type="term" value="P:cytoskeleton-dependent intracellular transport"/>
    <property type="evidence" value="ECO:0007669"/>
    <property type="project" value="InterPro"/>
</dbReference>
<evidence type="ECO:0000259" key="7">
    <source>
        <dbReference type="Pfam" id="PF19047"/>
    </source>
</evidence>
<dbReference type="GO" id="GO:0031122">
    <property type="term" value="P:cytoplasmic microtubule organization"/>
    <property type="evidence" value="ECO:0007669"/>
    <property type="project" value="TreeGrafter"/>
</dbReference>
<keyword evidence="6" id="KW-0732">Signal</keyword>
<feature type="region of interest" description="Disordered" evidence="5">
    <location>
        <begin position="747"/>
        <end position="794"/>
    </location>
</feature>